<keyword evidence="4" id="KW-1185">Reference proteome</keyword>
<name>A0ABD1PKB7_9LAMI</name>
<accession>A0ABD1PKB7</accession>
<feature type="region of interest" description="Disordered" evidence="1">
    <location>
        <begin position="1"/>
        <end position="24"/>
    </location>
</feature>
<proteinExistence type="predicted"/>
<dbReference type="EMBL" id="JBFOLJ010000018">
    <property type="protein sequence ID" value="KAL2464021.1"/>
    <property type="molecule type" value="Genomic_DNA"/>
</dbReference>
<feature type="region of interest" description="Disordered" evidence="1">
    <location>
        <begin position="103"/>
        <end position="142"/>
    </location>
</feature>
<sequence>MWIPRQPSGPGGPGPGPGWSLGPSGSPPRLGSVHGFLYHLCRNISSCFYVFCCCWLLEECFGGPRRLHNHLGPPYGSPDYRGPLVGPEPPEFLSPPLGHFGPPEYRGPLIGPEPPEFPSPPLGHFGPPSQPGPIGFHDEPRF</sequence>
<evidence type="ECO:0000313" key="3">
    <source>
        <dbReference type="EMBL" id="KAL2464107.1"/>
    </source>
</evidence>
<gene>
    <name evidence="2" type="ORF">Fot_51977</name>
    <name evidence="3" type="ORF">Fot_52063</name>
</gene>
<comment type="caution">
    <text evidence="3">The sequence shown here is derived from an EMBL/GenBank/DDBJ whole genome shotgun (WGS) entry which is preliminary data.</text>
</comment>
<dbReference type="AlphaFoldDB" id="A0ABD1PKB7"/>
<evidence type="ECO:0000313" key="2">
    <source>
        <dbReference type="EMBL" id="KAL2464021.1"/>
    </source>
</evidence>
<protein>
    <submittedName>
        <fullName evidence="3">Cuticle collagen 3A3-like</fullName>
    </submittedName>
</protein>
<dbReference type="Proteomes" id="UP001604277">
    <property type="component" value="Unassembled WGS sequence"/>
</dbReference>
<feature type="compositionally biased region" description="Pro residues" evidence="1">
    <location>
        <begin position="111"/>
        <end position="121"/>
    </location>
</feature>
<evidence type="ECO:0000256" key="1">
    <source>
        <dbReference type="SAM" id="MobiDB-lite"/>
    </source>
</evidence>
<dbReference type="EMBL" id="JBFOLJ010000018">
    <property type="protein sequence ID" value="KAL2464107.1"/>
    <property type="molecule type" value="Genomic_DNA"/>
</dbReference>
<reference evidence="3" key="1">
    <citation type="submission" date="2024-07" db="EMBL/GenBank/DDBJ databases">
        <title>Two chromosome-level genome assemblies of Korean endemic species Abeliophyllum distichum and Forsythia ovata (Oleaceae).</title>
        <authorList>
            <person name="Mun J.H."/>
        </authorList>
    </citation>
    <scope>NUCLEOTIDE SEQUENCE</scope>
    <source>
        <strain evidence="3">KNKB202402200001</strain>
        <tissue evidence="3">Leaf</tissue>
    </source>
</reference>
<reference evidence="4" key="2">
    <citation type="submission" date="2024-07" db="EMBL/GenBank/DDBJ databases">
        <title>Two chromosome-level genome assemblies of Korean endemic species Abeliophyllum distichum and Forsythia ovata (Oleaceae).</title>
        <authorList>
            <person name="Jang H."/>
        </authorList>
    </citation>
    <scope>NUCLEOTIDE SEQUENCE [LARGE SCALE GENOMIC DNA]</scope>
</reference>
<evidence type="ECO:0000313" key="4">
    <source>
        <dbReference type="Proteomes" id="UP001604277"/>
    </source>
</evidence>
<organism evidence="3 4">
    <name type="scientific">Forsythia ovata</name>
    <dbReference type="NCBI Taxonomy" id="205694"/>
    <lineage>
        <taxon>Eukaryota</taxon>
        <taxon>Viridiplantae</taxon>
        <taxon>Streptophyta</taxon>
        <taxon>Embryophyta</taxon>
        <taxon>Tracheophyta</taxon>
        <taxon>Spermatophyta</taxon>
        <taxon>Magnoliopsida</taxon>
        <taxon>eudicotyledons</taxon>
        <taxon>Gunneridae</taxon>
        <taxon>Pentapetalae</taxon>
        <taxon>asterids</taxon>
        <taxon>lamiids</taxon>
        <taxon>Lamiales</taxon>
        <taxon>Oleaceae</taxon>
        <taxon>Forsythieae</taxon>
        <taxon>Forsythia</taxon>
    </lineage>
</organism>